<evidence type="ECO:0000313" key="2">
    <source>
        <dbReference type="Proteomes" id="UP001324287"/>
    </source>
</evidence>
<protein>
    <submittedName>
        <fullName evidence="1">Uncharacterized protein</fullName>
    </submittedName>
</protein>
<reference evidence="1 2" key="1">
    <citation type="submission" date="2023-12" db="EMBL/GenBank/DDBJ databases">
        <title>Blastococcus brunescens sp. nov., an actonobacterium isolated from sandstone collected in sahara desert.</title>
        <authorList>
            <person name="Gtari M."/>
            <person name="Ghodhbane F."/>
        </authorList>
    </citation>
    <scope>NUCLEOTIDE SEQUENCE [LARGE SCALE GENOMIC DNA]</scope>
    <source>
        <strain evidence="1 2">BMG 8361</strain>
    </source>
</reference>
<proteinExistence type="predicted"/>
<evidence type="ECO:0000313" key="1">
    <source>
        <dbReference type="EMBL" id="WRL66508.1"/>
    </source>
</evidence>
<dbReference type="Proteomes" id="UP001324287">
    <property type="component" value="Chromosome"/>
</dbReference>
<name>A0ABZ1B6S2_9ACTN</name>
<accession>A0ABZ1B6S2</accession>
<dbReference type="RefSeq" id="WP_324277820.1">
    <property type="nucleotide sequence ID" value="NZ_CP141261.1"/>
</dbReference>
<keyword evidence="2" id="KW-1185">Reference proteome</keyword>
<organism evidence="1 2">
    <name type="scientific">Blastococcus brunescens</name>
    <dbReference type="NCBI Taxonomy" id="1564165"/>
    <lineage>
        <taxon>Bacteria</taxon>
        <taxon>Bacillati</taxon>
        <taxon>Actinomycetota</taxon>
        <taxon>Actinomycetes</taxon>
        <taxon>Geodermatophilales</taxon>
        <taxon>Geodermatophilaceae</taxon>
        <taxon>Blastococcus</taxon>
    </lineage>
</organism>
<sequence length="82" mass="8595">MPHVVREPGVLSGTRMAAFLALAHAVNDVPTAILDALLPTLQARLAAGTTTLAPTLVWSDGSVLVEPSDEGLRARLDELARP</sequence>
<gene>
    <name evidence="1" type="ORF">U6N30_14485</name>
</gene>
<dbReference type="EMBL" id="CP141261">
    <property type="protein sequence ID" value="WRL66508.1"/>
    <property type="molecule type" value="Genomic_DNA"/>
</dbReference>